<keyword evidence="11 15" id="KW-1133">Transmembrane helix</keyword>
<dbReference type="Pfam" id="PF17862">
    <property type="entry name" value="AAA_lid_3"/>
    <property type="match status" value="1"/>
</dbReference>
<dbReference type="OrthoDB" id="9809379at2"/>
<keyword evidence="12 15" id="KW-0482">Metalloprotease</keyword>
<comment type="similarity">
    <text evidence="14 15">In the central section; belongs to the AAA ATPase family.</text>
</comment>
<dbReference type="EMBL" id="SNWX01000033">
    <property type="protein sequence ID" value="TDO77655.1"/>
    <property type="molecule type" value="Genomic_DNA"/>
</dbReference>
<dbReference type="AlphaFoldDB" id="A0A4V3CDJ5"/>
<comment type="caution">
    <text evidence="19">The sequence shown here is derived from an EMBL/GenBank/DDBJ whole genome shotgun (WGS) entry which is preliminary data.</text>
</comment>
<dbReference type="Proteomes" id="UP000295064">
    <property type="component" value="Unassembled WGS sequence"/>
</dbReference>
<dbReference type="GO" id="GO:0030163">
    <property type="term" value="P:protein catabolic process"/>
    <property type="evidence" value="ECO:0007669"/>
    <property type="project" value="UniProtKB-UniRule"/>
</dbReference>
<dbReference type="GO" id="GO:0004176">
    <property type="term" value="F:ATP-dependent peptidase activity"/>
    <property type="evidence" value="ECO:0007669"/>
    <property type="project" value="InterPro"/>
</dbReference>
<evidence type="ECO:0000256" key="1">
    <source>
        <dbReference type="ARBA" id="ARBA00004370"/>
    </source>
</evidence>
<dbReference type="InterPro" id="IPR037219">
    <property type="entry name" value="Peptidase_M41-like"/>
</dbReference>
<organism evidence="19 20">
    <name type="scientific">Halanaerobium saccharolyticum</name>
    <dbReference type="NCBI Taxonomy" id="43595"/>
    <lineage>
        <taxon>Bacteria</taxon>
        <taxon>Bacillati</taxon>
        <taxon>Bacillota</taxon>
        <taxon>Clostridia</taxon>
        <taxon>Halanaerobiales</taxon>
        <taxon>Halanaerobiaceae</taxon>
        <taxon>Halanaerobium</taxon>
    </lineage>
</organism>
<protein>
    <recommendedName>
        <fullName evidence="15">ATP-dependent zinc metalloprotease FtsH</fullName>
        <ecNumber evidence="15">3.4.24.-</ecNumber>
    </recommendedName>
</protein>
<gene>
    <name evidence="15" type="primary">ftsH</name>
    <name evidence="19" type="ORF">DFR79_13332</name>
</gene>
<evidence type="ECO:0000256" key="11">
    <source>
        <dbReference type="ARBA" id="ARBA00022989"/>
    </source>
</evidence>
<evidence type="ECO:0000313" key="19">
    <source>
        <dbReference type="EMBL" id="TDO77655.1"/>
    </source>
</evidence>
<comment type="subcellular location">
    <subcellularLocation>
        <location evidence="15">Cell membrane</location>
        <topology evidence="15">Multi-pass membrane protein</topology>
        <orientation evidence="15">Cytoplasmic side</orientation>
    </subcellularLocation>
    <subcellularLocation>
        <location evidence="1">Membrane</location>
    </subcellularLocation>
</comment>
<evidence type="ECO:0000313" key="20">
    <source>
        <dbReference type="Proteomes" id="UP000295064"/>
    </source>
</evidence>
<dbReference type="InterPro" id="IPR000642">
    <property type="entry name" value="Peptidase_M41"/>
</dbReference>
<feature type="binding site" evidence="15">
    <location>
        <position position="421"/>
    </location>
    <ligand>
        <name>Zn(2+)</name>
        <dbReference type="ChEBI" id="CHEBI:29105"/>
        <note>catalytic</note>
    </ligand>
</feature>
<name>A0A4V3CDJ5_9FIRM</name>
<feature type="binding site" evidence="15">
    <location>
        <begin position="195"/>
        <end position="202"/>
    </location>
    <ligand>
        <name>ATP</name>
        <dbReference type="ChEBI" id="CHEBI:30616"/>
    </ligand>
</feature>
<dbReference type="InterPro" id="IPR003959">
    <property type="entry name" value="ATPase_AAA_core"/>
</dbReference>
<dbReference type="Pfam" id="PF01434">
    <property type="entry name" value="Peptidase_M41"/>
    <property type="match status" value="1"/>
</dbReference>
<keyword evidence="5 15" id="KW-0812">Transmembrane</keyword>
<keyword evidence="4 15" id="KW-0645">Protease</keyword>
<evidence type="ECO:0000256" key="8">
    <source>
        <dbReference type="ARBA" id="ARBA00022801"/>
    </source>
</evidence>
<feature type="binding site" evidence="15">
    <location>
        <position position="417"/>
    </location>
    <ligand>
        <name>Zn(2+)</name>
        <dbReference type="ChEBI" id="CHEBI:29105"/>
        <note>catalytic</note>
    </ligand>
</feature>
<dbReference type="SMART" id="SM00382">
    <property type="entry name" value="AAA"/>
    <property type="match status" value="1"/>
</dbReference>
<dbReference type="FunFam" id="1.20.58.760:FF:000001">
    <property type="entry name" value="ATP-dependent zinc metalloprotease FtsH"/>
    <property type="match status" value="1"/>
</dbReference>
<evidence type="ECO:0000256" key="9">
    <source>
        <dbReference type="ARBA" id="ARBA00022833"/>
    </source>
</evidence>
<keyword evidence="9 15" id="KW-0862">Zinc</keyword>
<sequence>MNKFVKNIGFYLILIAISILVAQFFMQQGPTTMEDFTYTDLLQEVEADNINKVTIIGNRKVTGTFNNRSFNVPVPPEAIPSLMQELRAGDVNINTKPQPTTPWWINILSYILPVVILIVAWIFIMQKMQGGGSKMMSFGKSKAKLNESDVKVTFDDVANYDEVKEELQEVIQFLQKPDKFTELGAEVPKGVLMVGPPGTGKTLMAKAVAGEAGVPFFFISGSDFVEMFVGVGASRVRDLFEKGKKNAPCIIFIDELDAVGRQRGAGLGGGHDEREQTLNQLLVEMDGFEPNEGIILMAATNRPDVLDPALLRPGRFDRQVMVDKPDRLGRQKILEIHVKNKPLGDDIDLEVLAKRTPGFTGADMENLANEAAILAARRSKKIIAMKEFDDAIDRVIAGPARKSKVVTEEEKNLVSYHETGHALLGELLEHADRTHKVTIIPRGRAGGFTVPLPSDDQNFMTKGQLLDKVTSLMGGRAAEAIFLDDISTGAQNDIERATKIIRAMVTEYGMSENLGPLTLGQKHDQQVFLGRDISRQRNYSEEVAARIDKEISKMVEECYSKAERLLRDNSETVEKIVSALKEYETLHADQIKRLMRGEEITGDPDKDRIEESDDSNGDQDKKESSIVTTFKPEPQNG</sequence>
<dbReference type="FunFam" id="1.10.8.60:FF:000001">
    <property type="entry name" value="ATP-dependent zinc metalloprotease FtsH"/>
    <property type="match status" value="1"/>
</dbReference>
<dbReference type="InterPro" id="IPR011546">
    <property type="entry name" value="Pept_M41_FtsH_extracell"/>
</dbReference>
<dbReference type="GO" id="GO:0004222">
    <property type="term" value="F:metalloendopeptidase activity"/>
    <property type="evidence" value="ECO:0007669"/>
    <property type="project" value="InterPro"/>
</dbReference>
<reference evidence="19 20" key="1">
    <citation type="submission" date="2019-03" db="EMBL/GenBank/DDBJ databases">
        <title>Subsurface microbial communities from deep shales in Ohio and West Virginia, USA.</title>
        <authorList>
            <person name="Wrighton K."/>
        </authorList>
    </citation>
    <scope>NUCLEOTIDE SEQUENCE [LARGE SCALE GENOMIC DNA]</scope>
    <source>
        <strain evidence="19 20">MA284_T2</strain>
    </source>
</reference>
<dbReference type="GO" id="GO:0005524">
    <property type="term" value="F:ATP binding"/>
    <property type="evidence" value="ECO:0007669"/>
    <property type="project" value="UniProtKB-UniRule"/>
</dbReference>
<evidence type="ECO:0000256" key="12">
    <source>
        <dbReference type="ARBA" id="ARBA00023049"/>
    </source>
</evidence>
<feature type="transmembrane region" description="Helical" evidence="15">
    <location>
        <begin position="7"/>
        <end position="26"/>
    </location>
</feature>
<dbReference type="FunFam" id="3.40.50.300:FF:000001">
    <property type="entry name" value="ATP-dependent zinc metalloprotease FtsH"/>
    <property type="match status" value="1"/>
</dbReference>
<evidence type="ECO:0000259" key="18">
    <source>
        <dbReference type="SMART" id="SM00382"/>
    </source>
</evidence>
<dbReference type="GO" id="GO:0016887">
    <property type="term" value="F:ATP hydrolysis activity"/>
    <property type="evidence" value="ECO:0007669"/>
    <property type="project" value="UniProtKB-UniRule"/>
</dbReference>
<proteinExistence type="inferred from homology"/>
<keyword evidence="13 15" id="KW-0472">Membrane</keyword>
<feature type="transmembrane region" description="Helical" evidence="15">
    <location>
        <begin position="103"/>
        <end position="124"/>
    </location>
</feature>
<keyword evidence="19" id="KW-0132">Cell division</keyword>
<dbReference type="InterPro" id="IPR003960">
    <property type="entry name" value="ATPase_AAA_CS"/>
</dbReference>
<dbReference type="SUPFAM" id="SSF52540">
    <property type="entry name" value="P-loop containing nucleoside triphosphate hydrolases"/>
    <property type="match status" value="1"/>
</dbReference>
<comment type="function">
    <text evidence="15">Acts as a processive, ATP-dependent zinc metallopeptidase for both cytoplasmic and membrane proteins. Plays a role in the quality control of integral membrane proteins.</text>
</comment>
<evidence type="ECO:0000256" key="15">
    <source>
        <dbReference type="HAMAP-Rule" id="MF_01458"/>
    </source>
</evidence>
<dbReference type="NCBIfam" id="TIGR01241">
    <property type="entry name" value="FtsH_fam"/>
    <property type="match status" value="1"/>
</dbReference>
<dbReference type="SUPFAM" id="SSF140990">
    <property type="entry name" value="FtsH protease domain-like"/>
    <property type="match status" value="1"/>
</dbReference>
<evidence type="ECO:0000256" key="17">
    <source>
        <dbReference type="SAM" id="MobiDB-lite"/>
    </source>
</evidence>
<comment type="similarity">
    <text evidence="2 15">In the C-terminal section; belongs to the peptidase M41 family.</text>
</comment>
<dbReference type="GO" id="GO:0006508">
    <property type="term" value="P:proteolysis"/>
    <property type="evidence" value="ECO:0007669"/>
    <property type="project" value="UniProtKB-KW"/>
</dbReference>
<dbReference type="InterPro" id="IPR027417">
    <property type="entry name" value="P-loop_NTPase"/>
</dbReference>
<dbReference type="GO" id="GO:0051301">
    <property type="term" value="P:cell division"/>
    <property type="evidence" value="ECO:0007669"/>
    <property type="project" value="UniProtKB-KW"/>
</dbReference>
<evidence type="ECO:0000256" key="14">
    <source>
        <dbReference type="ARBA" id="ARBA00061570"/>
    </source>
</evidence>
<evidence type="ECO:0000256" key="6">
    <source>
        <dbReference type="ARBA" id="ARBA00022723"/>
    </source>
</evidence>
<dbReference type="CDD" id="cd19501">
    <property type="entry name" value="RecA-like_FtsH"/>
    <property type="match status" value="1"/>
</dbReference>
<comment type="cofactor">
    <cofactor evidence="15">
        <name>Zn(2+)</name>
        <dbReference type="ChEBI" id="CHEBI:29105"/>
    </cofactor>
    <text evidence="15">Binds 1 zinc ion per subunit.</text>
</comment>
<accession>A0A4V3CDJ5</accession>
<feature type="domain" description="AAA+ ATPase" evidence="18">
    <location>
        <begin position="187"/>
        <end position="326"/>
    </location>
</feature>
<dbReference type="RefSeq" id="WP_133516129.1">
    <property type="nucleotide sequence ID" value="NZ_SNWX01000033.1"/>
</dbReference>
<dbReference type="InterPro" id="IPR003593">
    <property type="entry name" value="AAA+_ATPase"/>
</dbReference>
<feature type="active site" evidence="15">
    <location>
        <position position="418"/>
    </location>
</feature>
<dbReference type="Gene3D" id="1.10.8.60">
    <property type="match status" value="1"/>
</dbReference>
<dbReference type="EC" id="3.4.24.-" evidence="15"/>
<dbReference type="PROSITE" id="PS00674">
    <property type="entry name" value="AAA"/>
    <property type="match status" value="1"/>
</dbReference>
<evidence type="ECO:0000256" key="4">
    <source>
        <dbReference type="ARBA" id="ARBA00022670"/>
    </source>
</evidence>
<dbReference type="GO" id="GO:0008270">
    <property type="term" value="F:zinc ion binding"/>
    <property type="evidence" value="ECO:0007669"/>
    <property type="project" value="UniProtKB-UniRule"/>
</dbReference>
<dbReference type="Pfam" id="PF00004">
    <property type="entry name" value="AAA"/>
    <property type="match status" value="1"/>
</dbReference>
<evidence type="ECO:0000256" key="16">
    <source>
        <dbReference type="RuleBase" id="RU003651"/>
    </source>
</evidence>
<evidence type="ECO:0000256" key="3">
    <source>
        <dbReference type="ARBA" id="ARBA00022475"/>
    </source>
</evidence>
<keyword evidence="8 15" id="KW-0378">Hydrolase</keyword>
<feature type="compositionally biased region" description="Basic and acidic residues" evidence="17">
    <location>
        <begin position="593"/>
        <end position="609"/>
    </location>
</feature>
<keyword evidence="19" id="KW-0131">Cell cycle</keyword>
<keyword evidence="10 15" id="KW-0067">ATP-binding</keyword>
<keyword evidence="3 15" id="KW-1003">Cell membrane</keyword>
<dbReference type="InterPro" id="IPR005936">
    <property type="entry name" value="FtsH"/>
</dbReference>
<keyword evidence="6 15" id="KW-0479">Metal-binding</keyword>
<evidence type="ECO:0000256" key="2">
    <source>
        <dbReference type="ARBA" id="ARBA00010044"/>
    </source>
</evidence>
<keyword evidence="7 15" id="KW-0547">Nucleotide-binding</keyword>
<feature type="region of interest" description="Disordered" evidence="17">
    <location>
        <begin position="593"/>
        <end position="637"/>
    </location>
</feature>
<dbReference type="PANTHER" id="PTHR23076">
    <property type="entry name" value="METALLOPROTEASE M41 FTSH"/>
    <property type="match status" value="1"/>
</dbReference>
<dbReference type="Gene3D" id="3.40.50.300">
    <property type="entry name" value="P-loop containing nucleotide triphosphate hydrolases"/>
    <property type="match status" value="1"/>
</dbReference>
<dbReference type="GO" id="GO:0005886">
    <property type="term" value="C:plasma membrane"/>
    <property type="evidence" value="ECO:0007669"/>
    <property type="project" value="UniProtKB-SubCell"/>
</dbReference>
<evidence type="ECO:0000256" key="10">
    <source>
        <dbReference type="ARBA" id="ARBA00022840"/>
    </source>
</evidence>
<dbReference type="Pfam" id="PF06480">
    <property type="entry name" value="FtsH_ext"/>
    <property type="match status" value="1"/>
</dbReference>
<dbReference type="InterPro" id="IPR041569">
    <property type="entry name" value="AAA_lid_3"/>
</dbReference>
<comment type="similarity">
    <text evidence="16">Belongs to the AAA ATPase family.</text>
</comment>
<evidence type="ECO:0000256" key="13">
    <source>
        <dbReference type="ARBA" id="ARBA00023136"/>
    </source>
</evidence>
<comment type="subunit">
    <text evidence="15">Homohexamer.</text>
</comment>
<dbReference type="Gene3D" id="3.30.720.210">
    <property type="match status" value="1"/>
</dbReference>
<evidence type="ECO:0000256" key="5">
    <source>
        <dbReference type="ARBA" id="ARBA00022692"/>
    </source>
</evidence>
<evidence type="ECO:0000256" key="7">
    <source>
        <dbReference type="ARBA" id="ARBA00022741"/>
    </source>
</evidence>
<dbReference type="Gene3D" id="1.20.58.760">
    <property type="entry name" value="Peptidase M41"/>
    <property type="match status" value="1"/>
</dbReference>
<dbReference type="HAMAP" id="MF_01458">
    <property type="entry name" value="FtsH"/>
    <property type="match status" value="1"/>
</dbReference>
<feature type="binding site" evidence="15">
    <location>
        <position position="493"/>
    </location>
    <ligand>
        <name>Zn(2+)</name>
        <dbReference type="ChEBI" id="CHEBI:29105"/>
        <note>catalytic</note>
    </ligand>
</feature>
<dbReference type="PANTHER" id="PTHR23076:SF113">
    <property type="entry name" value="ATP-DEPENDENT ZINC METALLOPROTEASE FTSH 1, CHLOROPLASTIC-RELATED"/>
    <property type="match status" value="1"/>
</dbReference>